<evidence type="ECO:0000313" key="4">
    <source>
        <dbReference type="EMBL" id="KAK6934844.1"/>
    </source>
</evidence>
<dbReference type="PANTHER" id="PTHR14167:SF30">
    <property type="entry name" value="SH3 DOMAIN-CONTAINING PROTEIN 1"/>
    <property type="match status" value="1"/>
</dbReference>
<dbReference type="SUPFAM" id="SSF50044">
    <property type="entry name" value="SH3-domain"/>
    <property type="match status" value="1"/>
</dbReference>
<reference evidence="4 5" key="1">
    <citation type="submission" date="2023-12" db="EMBL/GenBank/DDBJ databases">
        <title>A high-quality genome assembly for Dillenia turbinata (Dilleniales).</title>
        <authorList>
            <person name="Chanderbali A."/>
        </authorList>
    </citation>
    <scope>NUCLEOTIDE SEQUENCE [LARGE SCALE GENOMIC DNA]</scope>
    <source>
        <strain evidence="4">LSX21</strain>
        <tissue evidence="4">Leaf</tissue>
    </source>
</reference>
<evidence type="ECO:0000256" key="2">
    <source>
        <dbReference type="PROSITE-ProRule" id="PRU00192"/>
    </source>
</evidence>
<dbReference type="AlphaFoldDB" id="A0AAN8ZBY8"/>
<gene>
    <name evidence="4" type="ORF">RJ641_034999</name>
</gene>
<protein>
    <submittedName>
        <fullName evidence="4">SH3 domain</fullName>
    </submittedName>
</protein>
<dbReference type="InterPro" id="IPR050384">
    <property type="entry name" value="Endophilin_SH3RF"/>
</dbReference>
<dbReference type="Gene3D" id="1.20.1270.60">
    <property type="entry name" value="Arfaptin homology (AH) domain/BAR domain"/>
    <property type="match status" value="1"/>
</dbReference>
<proteinExistence type="predicted"/>
<evidence type="ECO:0000313" key="5">
    <source>
        <dbReference type="Proteomes" id="UP001370490"/>
    </source>
</evidence>
<dbReference type="PANTHER" id="PTHR14167">
    <property type="entry name" value="SH3 DOMAIN-CONTAINING"/>
    <property type="match status" value="1"/>
</dbReference>
<dbReference type="PRINTS" id="PR00499">
    <property type="entry name" value="P67PHOX"/>
</dbReference>
<dbReference type="Proteomes" id="UP001370490">
    <property type="component" value="Unassembled WGS sequence"/>
</dbReference>
<dbReference type="InterPro" id="IPR001452">
    <property type="entry name" value="SH3_domain"/>
</dbReference>
<name>A0AAN8ZBY8_9MAGN</name>
<dbReference type="EMBL" id="JBAMMX010000008">
    <property type="protein sequence ID" value="KAK6934844.1"/>
    <property type="molecule type" value="Genomic_DNA"/>
</dbReference>
<dbReference type="PROSITE" id="PS50002">
    <property type="entry name" value="SH3"/>
    <property type="match status" value="1"/>
</dbReference>
<feature type="domain" description="SH3" evidence="3">
    <location>
        <begin position="298"/>
        <end position="357"/>
    </location>
</feature>
<comment type="caution">
    <text evidence="4">The sequence shown here is derived from an EMBL/GenBank/DDBJ whole genome shotgun (WGS) entry which is preliminary data.</text>
</comment>
<organism evidence="4 5">
    <name type="scientific">Dillenia turbinata</name>
    <dbReference type="NCBI Taxonomy" id="194707"/>
    <lineage>
        <taxon>Eukaryota</taxon>
        <taxon>Viridiplantae</taxon>
        <taxon>Streptophyta</taxon>
        <taxon>Embryophyta</taxon>
        <taxon>Tracheophyta</taxon>
        <taxon>Spermatophyta</taxon>
        <taxon>Magnoliopsida</taxon>
        <taxon>eudicotyledons</taxon>
        <taxon>Gunneridae</taxon>
        <taxon>Pentapetalae</taxon>
        <taxon>Dilleniales</taxon>
        <taxon>Dilleniaceae</taxon>
        <taxon>Dillenia</taxon>
    </lineage>
</organism>
<evidence type="ECO:0000259" key="3">
    <source>
        <dbReference type="PROSITE" id="PS50002"/>
    </source>
</evidence>
<dbReference type="SMART" id="SM00326">
    <property type="entry name" value="SH3"/>
    <property type="match status" value="1"/>
</dbReference>
<dbReference type="Pfam" id="PF14604">
    <property type="entry name" value="SH3_9"/>
    <property type="match status" value="1"/>
</dbReference>
<dbReference type="SUPFAM" id="SSF103657">
    <property type="entry name" value="BAR/IMD domain-like"/>
    <property type="match status" value="1"/>
</dbReference>
<dbReference type="Gene3D" id="2.30.30.40">
    <property type="entry name" value="SH3 Domains"/>
    <property type="match status" value="1"/>
</dbReference>
<evidence type="ECO:0000256" key="1">
    <source>
        <dbReference type="ARBA" id="ARBA00022443"/>
    </source>
</evidence>
<dbReference type="InterPro" id="IPR036028">
    <property type="entry name" value="SH3-like_dom_sf"/>
</dbReference>
<sequence>MEAIRKQASKLREQVAKQQQAVLRQLGHLGGQDVLVDEAELECHQQLKNLYTSTRAAKHFQKDIVRGVESFRSTSTKQMEIVRRLADDCCKYGNENESASSPLARASLQFGTSHGSMEKEREALLRILGDQVSEPLRALVSGAPLEDARLLTHRYNRLRQEVEAQAADVLRRQLKRTDPSTPAESVIKLQHAEAKLNELKLTLSALGREATAAMLSVEDQQQRTTFQRLVTMVDAERSYHRTVVDILEMLHAEMVLEEQLSESSSQSTAIKGDIYVPSNTVDTNSCECEKNEHQSGNDMSFIARAIHPFDAQADGELSLEVGDYIVVRQVAPHGWTEGECKGKTGWFPSAYVEREEKAPASNSNSM</sequence>
<keyword evidence="1 2" id="KW-0728">SH3 domain</keyword>
<keyword evidence="5" id="KW-1185">Reference proteome</keyword>
<accession>A0AAN8ZBY8</accession>
<dbReference type="InterPro" id="IPR027267">
    <property type="entry name" value="AH/BAR_dom_sf"/>
</dbReference>